<evidence type="ECO:0000313" key="2">
    <source>
        <dbReference type="EMBL" id="CAI8043619.1"/>
    </source>
</evidence>
<feature type="non-terminal residue" evidence="2">
    <location>
        <position position="1"/>
    </location>
</feature>
<comment type="caution">
    <text evidence="2">The sequence shown here is derived from an EMBL/GenBank/DDBJ whole genome shotgun (WGS) entry which is preliminary data.</text>
</comment>
<name>A0AA35T947_GEOBA</name>
<keyword evidence="3" id="KW-1185">Reference proteome</keyword>
<accession>A0AA35T947</accession>
<feature type="region of interest" description="Disordered" evidence="1">
    <location>
        <begin position="1"/>
        <end position="58"/>
    </location>
</feature>
<proteinExistence type="predicted"/>
<protein>
    <submittedName>
        <fullName evidence="2">Uncharacterized protein</fullName>
    </submittedName>
</protein>
<gene>
    <name evidence="2" type="ORF">GBAR_LOCUS24188</name>
</gene>
<dbReference type="AlphaFoldDB" id="A0AA35T947"/>
<sequence>MDNQEREQGGDPNAAGVHRAGILSGSETTRVTLDEEEEERDEEKTKGAEDDDEPNPLVESVKHKLLEQGHLSLLDVVEKMPTTLHESIVTDNVSRSCLETITGRVPELQLGHLAHSDGDSSRGAIHWFEVSGEWNFYVFRSDQEPDEEEEEEEEPEIPHRVDSDLFMDRFPSSHPFVFLSLTFLPPPPFFSSPLS</sequence>
<dbReference type="EMBL" id="CASHTH010003341">
    <property type="protein sequence ID" value="CAI8043619.1"/>
    <property type="molecule type" value="Genomic_DNA"/>
</dbReference>
<dbReference type="Proteomes" id="UP001174909">
    <property type="component" value="Unassembled WGS sequence"/>
</dbReference>
<evidence type="ECO:0000256" key="1">
    <source>
        <dbReference type="SAM" id="MobiDB-lite"/>
    </source>
</evidence>
<organism evidence="2 3">
    <name type="scientific">Geodia barretti</name>
    <name type="common">Barrett's horny sponge</name>
    <dbReference type="NCBI Taxonomy" id="519541"/>
    <lineage>
        <taxon>Eukaryota</taxon>
        <taxon>Metazoa</taxon>
        <taxon>Porifera</taxon>
        <taxon>Demospongiae</taxon>
        <taxon>Heteroscleromorpha</taxon>
        <taxon>Tetractinellida</taxon>
        <taxon>Astrophorina</taxon>
        <taxon>Geodiidae</taxon>
        <taxon>Geodia</taxon>
    </lineage>
</organism>
<reference evidence="2" key="1">
    <citation type="submission" date="2023-03" db="EMBL/GenBank/DDBJ databases">
        <authorList>
            <person name="Steffen K."/>
            <person name="Cardenas P."/>
        </authorList>
    </citation>
    <scope>NUCLEOTIDE SEQUENCE</scope>
</reference>
<evidence type="ECO:0000313" key="3">
    <source>
        <dbReference type="Proteomes" id="UP001174909"/>
    </source>
</evidence>